<reference evidence="3 4" key="1">
    <citation type="journal article" date="2015" name="Stand. Genomic Sci.">
        <title>Genomic Encyclopedia of Bacterial and Archaeal Type Strains, Phase III: the genomes of soil and plant-associated and newly described type strains.</title>
        <authorList>
            <person name="Whitman W.B."/>
            <person name="Woyke T."/>
            <person name="Klenk H.P."/>
            <person name="Zhou Y."/>
            <person name="Lilburn T.G."/>
            <person name="Beck B.J."/>
            <person name="De Vos P."/>
            <person name="Vandamme P."/>
            <person name="Eisen J.A."/>
            <person name="Garrity G."/>
            <person name="Hugenholtz P."/>
            <person name="Kyrpides N.C."/>
        </authorList>
    </citation>
    <scope>NUCLEOTIDE SEQUENCE [LARGE SCALE GENOMIC DNA]</scope>
    <source>
        <strain evidence="3 4">CGMCC 1.10948</strain>
    </source>
</reference>
<feature type="chain" id="PRO_5022114939" evidence="1">
    <location>
        <begin position="20"/>
        <end position="140"/>
    </location>
</feature>
<dbReference type="Proteomes" id="UP000316291">
    <property type="component" value="Unassembled WGS sequence"/>
</dbReference>
<organism evidence="3 4">
    <name type="scientific">Bradyrhizobium huanghuaihaiense</name>
    <dbReference type="NCBI Taxonomy" id="990078"/>
    <lineage>
        <taxon>Bacteria</taxon>
        <taxon>Pseudomonadati</taxon>
        <taxon>Pseudomonadota</taxon>
        <taxon>Alphaproteobacteria</taxon>
        <taxon>Hyphomicrobiales</taxon>
        <taxon>Nitrobacteraceae</taxon>
        <taxon>Bradyrhizobium</taxon>
    </lineage>
</organism>
<dbReference type="PANTHER" id="PTHR31664:SF8">
    <property type="entry name" value="DUF4440 DOMAIN-CONTAINING PROTEIN"/>
    <property type="match status" value="1"/>
</dbReference>
<evidence type="ECO:0000313" key="4">
    <source>
        <dbReference type="Proteomes" id="UP000316291"/>
    </source>
</evidence>
<dbReference type="InterPro" id="IPR032710">
    <property type="entry name" value="NTF2-like_dom_sf"/>
</dbReference>
<dbReference type="InterPro" id="IPR027843">
    <property type="entry name" value="DUF4440"/>
</dbReference>
<protein>
    <submittedName>
        <fullName evidence="3">Uncharacterized protein (TIGR02246 family)</fullName>
    </submittedName>
</protein>
<keyword evidence="1" id="KW-0732">Signal</keyword>
<evidence type="ECO:0000256" key="1">
    <source>
        <dbReference type="SAM" id="SignalP"/>
    </source>
</evidence>
<accession>A0A562RV37</accession>
<comment type="caution">
    <text evidence="3">The sequence shown here is derived from an EMBL/GenBank/DDBJ whole genome shotgun (WGS) entry which is preliminary data.</text>
</comment>
<keyword evidence="4" id="KW-1185">Reference proteome</keyword>
<feature type="signal peptide" evidence="1">
    <location>
        <begin position="1"/>
        <end position="19"/>
    </location>
</feature>
<dbReference type="Pfam" id="PF14534">
    <property type="entry name" value="DUF4440"/>
    <property type="match status" value="1"/>
</dbReference>
<feature type="domain" description="DUF4440" evidence="2">
    <location>
        <begin position="24"/>
        <end position="131"/>
    </location>
</feature>
<evidence type="ECO:0000259" key="2">
    <source>
        <dbReference type="Pfam" id="PF14534"/>
    </source>
</evidence>
<name>A0A562RV37_9BRAD</name>
<sequence>MRIGLVIVFVIALAAPALAQKPEIEAINAKFVELFNKGDFSGIASLYSDDAIVLPPGSSMVQGRAAIEGMWKSMAEQVGDPKLATVDVKALGPLAAREIGTFALKTKAPTPQDVTGKYVVVWEKVGNDWKLTTDIWNDGK</sequence>
<dbReference type="SUPFAM" id="SSF54427">
    <property type="entry name" value="NTF2-like"/>
    <property type="match status" value="1"/>
</dbReference>
<gene>
    <name evidence="3" type="ORF">IQ16_02381</name>
</gene>
<proteinExistence type="predicted"/>
<evidence type="ECO:0000313" key="3">
    <source>
        <dbReference type="EMBL" id="TWI72803.1"/>
    </source>
</evidence>
<dbReference type="AlphaFoldDB" id="A0A562RV37"/>
<dbReference type="RefSeq" id="WP_018641481.1">
    <property type="nucleotide sequence ID" value="NZ_VLLA01000004.1"/>
</dbReference>
<dbReference type="Gene3D" id="3.10.450.50">
    <property type="match status" value="1"/>
</dbReference>
<dbReference type="EMBL" id="VLLA01000004">
    <property type="protein sequence ID" value="TWI72803.1"/>
    <property type="molecule type" value="Genomic_DNA"/>
</dbReference>
<dbReference type="PANTHER" id="PTHR31664">
    <property type="entry name" value="PROTEIN CBG16427"/>
    <property type="match status" value="1"/>
</dbReference>